<keyword evidence="4 6" id="KW-1133">Transmembrane helix</keyword>
<evidence type="ECO:0000313" key="7">
    <source>
        <dbReference type="EMBL" id="HCQ40628.1"/>
    </source>
</evidence>
<dbReference type="InterPro" id="IPR012902">
    <property type="entry name" value="N_methyl_site"/>
</dbReference>
<protein>
    <recommendedName>
        <fullName evidence="9">Prepilin-type N-terminal cleavage/methylation domain-containing protein</fullName>
    </recommendedName>
</protein>
<dbReference type="GO" id="GO:0016020">
    <property type="term" value="C:membrane"/>
    <property type="evidence" value="ECO:0007669"/>
    <property type="project" value="UniProtKB-SubCell"/>
</dbReference>
<dbReference type="PANTHER" id="PTHR30093:SF44">
    <property type="entry name" value="TYPE II SECRETION SYSTEM CORE PROTEIN G"/>
    <property type="match status" value="1"/>
</dbReference>
<keyword evidence="3 6" id="KW-0812">Transmembrane</keyword>
<keyword evidence="2" id="KW-0488">Methylation</keyword>
<dbReference type="EMBL" id="DQFB01000004">
    <property type="protein sequence ID" value="HCQ40628.1"/>
    <property type="molecule type" value="Genomic_DNA"/>
</dbReference>
<organism evidence="7 8">
    <name type="scientific">candidate division WWE3 bacterium</name>
    <dbReference type="NCBI Taxonomy" id="2053526"/>
    <lineage>
        <taxon>Bacteria</taxon>
        <taxon>Katanobacteria</taxon>
    </lineage>
</organism>
<evidence type="ECO:0000256" key="5">
    <source>
        <dbReference type="ARBA" id="ARBA00023136"/>
    </source>
</evidence>
<evidence type="ECO:0000256" key="4">
    <source>
        <dbReference type="ARBA" id="ARBA00022989"/>
    </source>
</evidence>
<name>A0A656PMH7_UNCKA</name>
<feature type="transmembrane region" description="Helical" evidence="6">
    <location>
        <begin position="12"/>
        <end position="35"/>
    </location>
</feature>
<evidence type="ECO:0000256" key="6">
    <source>
        <dbReference type="SAM" id="Phobius"/>
    </source>
</evidence>
<keyword evidence="5 6" id="KW-0472">Membrane</keyword>
<dbReference type="NCBIfam" id="TIGR02532">
    <property type="entry name" value="IV_pilin_GFxxxE"/>
    <property type="match status" value="1"/>
</dbReference>
<evidence type="ECO:0008006" key="9">
    <source>
        <dbReference type="Google" id="ProtNLM"/>
    </source>
</evidence>
<gene>
    <name evidence="7" type="ORF">DIU24_02880</name>
</gene>
<comment type="subcellular location">
    <subcellularLocation>
        <location evidence="1">Membrane</location>
        <topology evidence="1">Single-pass membrane protein</topology>
    </subcellularLocation>
</comment>
<evidence type="ECO:0000256" key="3">
    <source>
        <dbReference type="ARBA" id="ARBA00022692"/>
    </source>
</evidence>
<dbReference type="PROSITE" id="PS00409">
    <property type="entry name" value="PROKAR_NTER_METHYL"/>
    <property type="match status" value="1"/>
</dbReference>
<evidence type="ECO:0000256" key="1">
    <source>
        <dbReference type="ARBA" id="ARBA00004167"/>
    </source>
</evidence>
<dbReference type="AlphaFoldDB" id="A0A656PMH7"/>
<evidence type="ECO:0000256" key="2">
    <source>
        <dbReference type="ARBA" id="ARBA00022481"/>
    </source>
</evidence>
<comment type="caution">
    <text evidence="7">The sequence shown here is derived from an EMBL/GenBank/DDBJ whole genome shotgun (WGS) entry which is preliminary data.</text>
</comment>
<sequence length="181" mass="19027">MVKNYNYKNQGLTLVELLLVISIIGILAGITVAVINPTKQRERAQDGVKISNLQNVAAAIEAYYAGEGKYPVSSAGVPDTNVLVNPMLSTYLNSWPGSQYVYYTMTEGNINFFCVGVLNSQSRLYKFVSPHNASYTGGKPECGGVVLDCPIAATCNGSATGNDLGAGGQVCNLASTGASCL</sequence>
<dbReference type="PANTHER" id="PTHR30093">
    <property type="entry name" value="GENERAL SECRETION PATHWAY PROTEIN G"/>
    <property type="match status" value="1"/>
</dbReference>
<dbReference type="Proteomes" id="UP000262056">
    <property type="component" value="Unassembled WGS sequence"/>
</dbReference>
<evidence type="ECO:0000313" key="8">
    <source>
        <dbReference type="Proteomes" id="UP000262056"/>
    </source>
</evidence>
<dbReference type="InterPro" id="IPR045584">
    <property type="entry name" value="Pilin-like"/>
</dbReference>
<dbReference type="Gene3D" id="3.30.700.10">
    <property type="entry name" value="Glycoprotein, Type 4 Pilin"/>
    <property type="match status" value="1"/>
</dbReference>
<accession>A0A656PMH7</accession>
<dbReference type="Pfam" id="PF07963">
    <property type="entry name" value="N_methyl"/>
    <property type="match status" value="1"/>
</dbReference>
<reference evidence="7 8" key="1">
    <citation type="journal article" date="2018" name="Nat. Biotechnol.">
        <title>A standardized bacterial taxonomy based on genome phylogeny substantially revises the tree of life.</title>
        <authorList>
            <person name="Parks D.H."/>
            <person name="Chuvochina M."/>
            <person name="Waite D.W."/>
            <person name="Rinke C."/>
            <person name="Skarshewski A."/>
            <person name="Chaumeil P.A."/>
            <person name="Hugenholtz P."/>
        </authorList>
    </citation>
    <scope>NUCLEOTIDE SEQUENCE [LARGE SCALE GENOMIC DNA]</scope>
    <source>
        <strain evidence="7">UBA12021</strain>
    </source>
</reference>
<proteinExistence type="predicted"/>
<dbReference type="SUPFAM" id="SSF54523">
    <property type="entry name" value="Pili subunits"/>
    <property type="match status" value="1"/>
</dbReference>